<dbReference type="AlphaFoldDB" id="A0A1V0A1E8"/>
<keyword evidence="3" id="KW-1185">Reference proteome</keyword>
<evidence type="ECO:0000313" key="3">
    <source>
        <dbReference type="Proteomes" id="UP000190797"/>
    </source>
</evidence>
<protein>
    <submittedName>
        <fullName evidence="2">Uncharacterized protein</fullName>
    </submittedName>
</protein>
<dbReference type="EMBL" id="CP017717">
    <property type="protein sequence ID" value="AQZ63999.1"/>
    <property type="molecule type" value="Genomic_DNA"/>
</dbReference>
<feature type="compositionally biased region" description="Basic and acidic residues" evidence="1">
    <location>
        <begin position="108"/>
        <end position="118"/>
    </location>
</feature>
<accession>A0A1V0A1E8</accession>
<evidence type="ECO:0000256" key="1">
    <source>
        <dbReference type="SAM" id="MobiDB-lite"/>
    </source>
</evidence>
<dbReference type="Proteomes" id="UP000190797">
    <property type="component" value="Chromosome"/>
</dbReference>
<dbReference type="KEGG" id="noa:BKM31_23300"/>
<organism evidence="2 3">
    <name type="scientific">[Actinomadura] parvosata subsp. kistnae</name>
    <dbReference type="NCBI Taxonomy" id="1909395"/>
    <lineage>
        <taxon>Bacteria</taxon>
        <taxon>Bacillati</taxon>
        <taxon>Actinomycetota</taxon>
        <taxon>Actinomycetes</taxon>
        <taxon>Streptosporangiales</taxon>
        <taxon>Streptosporangiaceae</taxon>
        <taxon>Nonomuraea</taxon>
    </lineage>
</organism>
<proteinExistence type="predicted"/>
<reference evidence="3" key="1">
    <citation type="journal article" date="2017" name="Med. Chem. Commun.">
        <title>Nonomuraea sp. ATCC 55076 harbours the largest actinomycete chromosome to date and the kistamicin biosynthetic gene cluster.</title>
        <authorList>
            <person name="Nazari B."/>
            <person name="Forneris C.C."/>
            <person name="Gibson M.I."/>
            <person name="Moon K."/>
            <person name="Schramma K.R."/>
            <person name="Seyedsayamdost M.R."/>
        </authorList>
    </citation>
    <scope>NUCLEOTIDE SEQUENCE [LARGE SCALE GENOMIC DNA]</scope>
    <source>
        <strain evidence="3">ATCC 55076</strain>
    </source>
</reference>
<feature type="compositionally biased region" description="Low complexity" evidence="1">
    <location>
        <begin position="124"/>
        <end position="137"/>
    </location>
</feature>
<gene>
    <name evidence="2" type="ORF">BKM31_23300</name>
</gene>
<feature type="region of interest" description="Disordered" evidence="1">
    <location>
        <begin position="89"/>
        <end position="143"/>
    </location>
</feature>
<evidence type="ECO:0000313" key="2">
    <source>
        <dbReference type="EMBL" id="AQZ63999.1"/>
    </source>
</evidence>
<dbReference type="STRING" id="1909395.BKM31_23300"/>
<name>A0A1V0A1E8_9ACTN</name>
<sequence>MLMLAVAPGAPAPSPPFSAPKWAVTRVRPECQVSVPSVTEAGRGSAVLPDLTTSTGARSHASVSVTVQVTGSAAVEVTVISSSIAPGVTRRTRSMRTVGSAVGSPSQRARETKRERPGKGTACATGSGSRPSTSSPAWESTRASAWKSPCTPAGLIWPSVPLSAVVGARTVETRSCSSGCRGWSCTVRAP</sequence>